<comment type="caution">
    <text evidence="2">The sequence shown here is derived from an EMBL/GenBank/DDBJ whole genome shotgun (WGS) entry which is preliminary data.</text>
</comment>
<accession>A0A5B7GPK4</accession>
<dbReference type="Proteomes" id="UP000324222">
    <property type="component" value="Unassembled WGS sequence"/>
</dbReference>
<keyword evidence="3" id="KW-1185">Reference proteome</keyword>
<feature type="compositionally biased region" description="Pro residues" evidence="1">
    <location>
        <begin position="161"/>
        <end position="175"/>
    </location>
</feature>
<feature type="region of interest" description="Disordered" evidence="1">
    <location>
        <begin position="156"/>
        <end position="277"/>
    </location>
</feature>
<dbReference type="EMBL" id="VSRR010019249">
    <property type="protein sequence ID" value="MPC62050.1"/>
    <property type="molecule type" value="Genomic_DNA"/>
</dbReference>
<feature type="region of interest" description="Disordered" evidence="1">
    <location>
        <begin position="89"/>
        <end position="122"/>
    </location>
</feature>
<name>A0A5B7GPK4_PORTR</name>
<proteinExistence type="predicted"/>
<gene>
    <name evidence="2" type="ORF">E2C01_056130</name>
</gene>
<protein>
    <submittedName>
        <fullName evidence="2">Uncharacterized protein</fullName>
    </submittedName>
</protein>
<reference evidence="2 3" key="1">
    <citation type="submission" date="2019-05" db="EMBL/GenBank/DDBJ databases">
        <title>Another draft genome of Portunus trituberculatus and its Hox gene families provides insights of decapod evolution.</title>
        <authorList>
            <person name="Jeong J.-H."/>
            <person name="Song I."/>
            <person name="Kim S."/>
            <person name="Choi T."/>
            <person name="Kim D."/>
            <person name="Ryu S."/>
            <person name="Kim W."/>
        </authorList>
    </citation>
    <scope>NUCLEOTIDE SEQUENCE [LARGE SCALE GENOMIC DNA]</scope>
    <source>
        <tissue evidence="2">Muscle</tissue>
    </source>
</reference>
<evidence type="ECO:0000313" key="2">
    <source>
        <dbReference type="EMBL" id="MPC62050.1"/>
    </source>
</evidence>
<sequence>MGVVASWASRCLVSEPPLGLHLRKMVSWKVRVTGESWWGRGVLTEEESSGATRRRHPTDQPLTPHSPARPPHARTRSCAFLLHRHCSCPGGGASLPGGREAAGVRRERGAKHRPGGQPVPACAREALKTTASIDPRRAAPPSGHTGAATPPLEAVEAARTTPPPRQAAHDTPPPSLVTREATRETHLPVGGSGGGGGGGGGGERGWTRWWEGGGHNAKLEAKSEIAKMEAARRSDEEAGEEERPPSIGEVKPRPRPLLHSGDDSYPRSTSFPDTPDSRQTLSLLGHVSARPHFLPAMSLPNHVIIRPCISLDHVPVRPYSYRTMSSQTTFPSSLLFVKPCPHQTIDFVPREAVA</sequence>
<feature type="compositionally biased region" description="Basic and acidic residues" evidence="1">
    <location>
        <begin position="217"/>
        <end position="244"/>
    </location>
</feature>
<evidence type="ECO:0000256" key="1">
    <source>
        <dbReference type="SAM" id="MobiDB-lite"/>
    </source>
</evidence>
<feature type="region of interest" description="Disordered" evidence="1">
    <location>
        <begin position="44"/>
        <end position="74"/>
    </location>
</feature>
<evidence type="ECO:0000313" key="3">
    <source>
        <dbReference type="Proteomes" id="UP000324222"/>
    </source>
</evidence>
<dbReference type="AlphaFoldDB" id="A0A5B7GPK4"/>
<feature type="compositionally biased region" description="Gly residues" evidence="1">
    <location>
        <begin position="190"/>
        <end position="204"/>
    </location>
</feature>
<dbReference type="OrthoDB" id="5774777at2759"/>
<feature type="compositionally biased region" description="Polar residues" evidence="1">
    <location>
        <begin position="266"/>
        <end position="277"/>
    </location>
</feature>
<organism evidence="2 3">
    <name type="scientific">Portunus trituberculatus</name>
    <name type="common">Swimming crab</name>
    <name type="synonym">Neptunus trituberculatus</name>
    <dbReference type="NCBI Taxonomy" id="210409"/>
    <lineage>
        <taxon>Eukaryota</taxon>
        <taxon>Metazoa</taxon>
        <taxon>Ecdysozoa</taxon>
        <taxon>Arthropoda</taxon>
        <taxon>Crustacea</taxon>
        <taxon>Multicrustacea</taxon>
        <taxon>Malacostraca</taxon>
        <taxon>Eumalacostraca</taxon>
        <taxon>Eucarida</taxon>
        <taxon>Decapoda</taxon>
        <taxon>Pleocyemata</taxon>
        <taxon>Brachyura</taxon>
        <taxon>Eubrachyura</taxon>
        <taxon>Portunoidea</taxon>
        <taxon>Portunidae</taxon>
        <taxon>Portuninae</taxon>
        <taxon>Portunus</taxon>
    </lineage>
</organism>